<feature type="transmembrane region" description="Helical" evidence="7">
    <location>
        <begin position="97"/>
        <end position="116"/>
    </location>
</feature>
<feature type="transmembrane region" description="Helical" evidence="7">
    <location>
        <begin position="7"/>
        <end position="33"/>
    </location>
</feature>
<feature type="transmembrane region" description="Helical" evidence="7">
    <location>
        <begin position="45"/>
        <end position="65"/>
    </location>
</feature>
<feature type="transmembrane region" description="Helical" evidence="7">
    <location>
        <begin position="137"/>
        <end position="161"/>
    </location>
</feature>
<dbReference type="GO" id="GO:0005886">
    <property type="term" value="C:plasma membrane"/>
    <property type="evidence" value="ECO:0007669"/>
    <property type="project" value="UniProtKB-SubCell"/>
</dbReference>
<feature type="transmembrane region" description="Helical" evidence="7">
    <location>
        <begin position="223"/>
        <end position="243"/>
    </location>
</feature>
<dbReference type="STRING" id="333138.LQ50_25255"/>
<dbReference type="CDD" id="cd06173">
    <property type="entry name" value="MFS_MefA_like"/>
    <property type="match status" value="1"/>
</dbReference>
<dbReference type="GO" id="GO:0022857">
    <property type="term" value="F:transmembrane transporter activity"/>
    <property type="evidence" value="ECO:0007669"/>
    <property type="project" value="InterPro"/>
</dbReference>
<evidence type="ECO:0000256" key="7">
    <source>
        <dbReference type="SAM" id="Phobius"/>
    </source>
</evidence>
<feature type="transmembrane region" description="Helical" evidence="7">
    <location>
        <begin position="72"/>
        <end position="91"/>
    </location>
</feature>
<organism evidence="9 10">
    <name type="scientific">Halalkalibacter okhensis</name>
    <dbReference type="NCBI Taxonomy" id="333138"/>
    <lineage>
        <taxon>Bacteria</taxon>
        <taxon>Bacillati</taxon>
        <taxon>Bacillota</taxon>
        <taxon>Bacilli</taxon>
        <taxon>Bacillales</taxon>
        <taxon>Bacillaceae</taxon>
        <taxon>Halalkalibacter</taxon>
    </lineage>
</organism>
<evidence type="ECO:0000256" key="4">
    <source>
        <dbReference type="ARBA" id="ARBA00022692"/>
    </source>
</evidence>
<dbReference type="PANTHER" id="PTHR23513:SF6">
    <property type="entry name" value="MAJOR FACILITATOR SUPERFAMILY ASSOCIATED DOMAIN-CONTAINING PROTEIN"/>
    <property type="match status" value="1"/>
</dbReference>
<dbReference type="InterPro" id="IPR011701">
    <property type="entry name" value="MFS"/>
</dbReference>
<feature type="transmembrane region" description="Helical" evidence="7">
    <location>
        <begin position="305"/>
        <end position="327"/>
    </location>
</feature>
<keyword evidence="6 7" id="KW-0472">Membrane</keyword>
<feature type="transmembrane region" description="Helical" evidence="7">
    <location>
        <begin position="348"/>
        <end position="368"/>
    </location>
</feature>
<reference evidence="9 10" key="1">
    <citation type="submission" date="2014-09" db="EMBL/GenBank/DDBJ databases">
        <title>Genome sequencing and annotation of Bacillus Okhensis strain Kh10-101T.</title>
        <authorList>
            <person name="Prakash J.S."/>
        </authorList>
    </citation>
    <scope>NUCLEOTIDE SEQUENCE [LARGE SCALE GENOMIC DNA]</scope>
    <source>
        <strain evidence="10">Kh10-101T</strain>
    </source>
</reference>
<evidence type="ECO:0000256" key="1">
    <source>
        <dbReference type="ARBA" id="ARBA00004651"/>
    </source>
</evidence>
<feature type="transmembrane region" description="Helical" evidence="7">
    <location>
        <begin position="255"/>
        <end position="274"/>
    </location>
</feature>
<dbReference type="PANTHER" id="PTHR23513">
    <property type="entry name" value="INTEGRAL MEMBRANE EFFLUX PROTEIN-RELATED"/>
    <property type="match status" value="1"/>
</dbReference>
<gene>
    <name evidence="9" type="ORF">LQ50_25255</name>
</gene>
<comment type="subcellular location">
    <subcellularLocation>
        <location evidence="1">Cell membrane</location>
        <topology evidence="1">Multi-pass membrane protein</topology>
    </subcellularLocation>
</comment>
<evidence type="ECO:0000256" key="3">
    <source>
        <dbReference type="ARBA" id="ARBA00022475"/>
    </source>
</evidence>
<evidence type="ECO:0000313" key="10">
    <source>
        <dbReference type="Proteomes" id="UP000030832"/>
    </source>
</evidence>
<keyword evidence="2" id="KW-0813">Transport</keyword>
<keyword evidence="10" id="KW-1185">Reference proteome</keyword>
<dbReference type="PROSITE" id="PS50850">
    <property type="entry name" value="MFS"/>
    <property type="match status" value="1"/>
</dbReference>
<accession>A0A0B0IAE7</accession>
<feature type="transmembrane region" description="Helical" evidence="7">
    <location>
        <begin position="374"/>
        <end position="393"/>
    </location>
</feature>
<evidence type="ECO:0000259" key="8">
    <source>
        <dbReference type="PROSITE" id="PS50850"/>
    </source>
</evidence>
<comment type="caution">
    <text evidence="9">The sequence shown here is derived from an EMBL/GenBank/DDBJ whole genome shotgun (WGS) entry which is preliminary data.</text>
</comment>
<keyword evidence="5 7" id="KW-1133">Transmembrane helix</keyword>
<dbReference type="Pfam" id="PF07690">
    <property type="entry name" value="MFS_1"/>
    <property type="match status" value="1"/>
</dbReference>
<dbReference type="Proteomes" id="UP000030832">
    <property type="component" value="Unassembled WGS sequence"/>
</dbReference>
<dbReference type="InterPro" id="IPR036259">
    <property type="entry name" value="MFS_trans_sf"/>
</dbReference>
<feature type="transmembrane region" description="Helical" evidence="7">
    <location>
        <begin position="281"/>
        <end position="299"/>
    </location>
</feature>
<dbReference type="AlphaFoldDB" id="A0A0B0IAE7"/>
<sequence>MLKNRKFMSIFSGQTISNFGEQFYLIAIPFLVYEMSQSTLTMGTVSAIIAFPQIIFGLLIGVLIDRFSKRKIMIYSTLLQVILMTLLPVLYVSGTIHIYHVYIIVFLYALGSLTFLSTYRSSLPQLVEPDHLVKANALIQSSLTIIRVVGPLLAGLIIAYFGLQNAFYINLLSFCLILLILVLVNFPEETVNNMVKKPESFSEQLKEGVAFIFQNKTFLKVNILFFFVNIGMSMGLSLMVFYLHGVYLLSEDQVGYVYAISGGIAFLLSIFSPLITKRVNILQSIVASCGLAGVSLVFMAFPFHWIIMGAILGGIMGSATVANIFINSYFQQETPKHLIGRVFTTSQMFTRISTPLAVFVGGWFTHYFVDIKVLFLISGLLIILTTVAVSLFVSENKKDIKKVALNHEK</sequence>
<evidence type="ECO:0000256" key="5">
    <source>
        <dbReference type="ARBA" id="ARBA00022989"/>
    </source>
</evidence>
<dbReference type="InterPro" id="IPR020846">
    <property type="entry name" value="MFS_dom"/>
</dbReference>
<feature type="transmembrane region" description="Helical" evidence="7">
    <location>
        <begin position="167"/>
        <end position="186"/>
    </location>
</feature>
<dbReference type="RefSeq" id="WP_034634133.1">
    <property type="nucleotide sequence ID" value="NZ_JRJU01000070.1"/>
</dbReference>
<keyword evidence="3" id="KW-1003">Cell membrane</keyword>
<protein>
    <recommendedName>
        <fullName evidence="8">Major facilitator superfamily (MFS) profile domain-containing protein</fullName>
    </recommendedName>
</protein>
<name>A0A0B0IAE7_9BACI</name>
<dbReference type="SUPFAM" id="SSF103473">
    <property type="entry name" value="MFS general substrate transporter"/>
    <property type="match status" value="1"/>
</dbReference>
<evidence type="ECO:0000256" key="6">
    <source>
        <dbReference type="ARBA" id="ARBA00023136"/>
    </source>
</evidence>
<dbReference type="OrthoDB" id="2276409at2"/>
<keyword evidence="4 7" id="KW-0812">Transmembrane</keyword>
<dbReference type="eggNOG" id="COG2814">
    <property type="taxonomic scope" value="Bacteria"/>
</dbReference>
<feature type="domain" description="Major facilitator superfamily (MFS) profile" evidence="8">
    <location>
        <begin position="6"/>
        <end position="397"/>
    </location>
</feature>
<evidence type="ECO:0000256" key="2">
    <source>
        <dbReference type="ARBA" id="ARBA00022448"/>
    </source>
</evidence>
<proteinExistence type="predicted"/>
<evidence type="ECO:0000313" key="9">
    <source>
        <dbReference type="EMBL" id="KHF37802.1"/>
    </source>
</evidence>
<dbReference type="EMBL" id="JRJU01000070">
    <property type="protein sequence ID" value="KHF37802.1"/>
    <property type="molecule type" value="Genomic_DNA"/>
</dbReference>
<dbReference type="Gene3D" id="1.20.1250.20">
    <property type="entry name" value="MFS general substrate transporter like domains"/>
    <property type="match status" value="1"/>
</dbReference>